<organism evidence="1 2">
    <name type="scientific">Mycena metata</name>
    <dbReference type="NCBI Taxonomy" id="1033252"/>
    <lineage>
        <taxon>Eukaryota</taxon>
        <taxon>Fungi</taxon>
        <taxon>Dikarya</taxon>
        <taxon>Basidiomycota</taxon>
        <taxon>Agaricomycotina</taxon>
        <taxon>Agaricomycetes</taxon>
        <taxon>Agaricomycetidae</taxon>
        <taxon>Agaricales</taxon>
        <taxon>Marasmiineae</taxon>
        <taxon>Mycenaceae</taxon>
        <taxon>Mycena</taxon>
    </lineage>
</organism>
<reference evidence="1" key="1">
    <citation type="submission" date="2023-03" db="EMBL/GenBank/DDBJ databases">
        <title>Massive genome expansion in bonnet fungi (Mycena s.s.) driven by repeated elements and novel gene families across ecological guilds.</title>
        <authorList>
            <consortium name="Lawrence Berkeley National Laboratory"/>
            <person name="Harder C.B."/>
            <person name="Miyauchi S."/>
            <person name="Viragh M."/>
            <person name="Kuo A."/>
            <person name="Thoen E."/>
            <person name="Andreopoulos B."/>
            <person name="Lu D."/>
            <person name="Skrede I."/>
            <person name="Drula E."/>
            <person name="Henrissat B."/>
            <person name="Morin E."/>
            <person name="Kohler A."/>
            <person name="Barry K."/>
            <person name="LaButti K."/>
            <person name="Morin E."/>
            <person name="Salamov A."/>
            <person name="Lipzen A."/>
            <person name="Mereny Z."/>
            <person name="Hegedus B."/>
            <person name="Baldrian P."/>
            <person name="Stursova M."/>
            <person name="Weitz H."/>
            <person name="Taylor A."/>
            <person name="Grigoriev I.V."/>
            <person name="Nagy L.G."/>
            <person name="Martin F."/>
            <person name="Kauserud H."/>
        </authorList>
    </citation>
    <scope>NUCLEOTIDE SEQUENCE</scope>
    <source>
        <strain evidence="1">CBHHK182m</strain>
    </source>
</reference>
<sequence>MNSDECHVPFAFLALPSTSLRPLHIIRDGAQLENAYAAVDLPLFLRVPRSSFAWPVRKADERASGFGRRLLLFAFSILFVCPDSEVNTFLGSNDSFSFLFALLVPSSTPSLLENVEETCRRPTAADAVNVLTADLGTQVLGALNALRDVDVDVEMEAQPVPAVVSPPTRWSWAVFSAGDAGGRGRRTRAWYGCSAMYVLWPLCACRTRAMHRIEAEIERRSPCSSVQAYRRETPTLLFSTLTGPPTPHYRRNELRRRKETVVLAGAVAGALRVHRTNSLSFSPI</sequence>
<keyword evidence="2" id="KW-1185">Reference proteome</keyword>
<accession>A0AAD7I8Q6</accession>
<dbReference type="AlphaFoldDB" id="A0AAD7I8Q6"/>
<evidence type="ECO:0000313" key="2">
    <source>
        <dbReference type="Proteomes" id="UP001215598"/>
    </source>
</evidence>
<dbReference type="EMBL" id="JARKIB010000120">
    <property type="protein sequence ID" value="KAJ7736678.1"/>
    <property type="molecule type" value="Genomic_DNA"/>
</dbReference>
<comment type="caution">
    <text evidence="1">The sequence shown here is derived from an EMBL/GenBank/DDBJ whole genome shotgun (WGS) entry which is preliminary data.</text>
</comment>
<evidence type="ECO:0000313" key="1">
    <source>
        <dbReference type="EMBL" id="KAJ7736678.1"/>
    </source>
</evidence>
<gene>
    <name evidence="1" type="ORF">B0H16DRAFT_1891898</name>
</gene>
<proteinExistence type="predicted"/>
<protein>
    <submittedName>
        <fullName evidence="1">Uncharacterized protein</fullName>
    </submittedName>
</protein>
<name>A0AAD7I8Q6_9AGAR</name>
<dbReference type="Proteomes" id="UP001215598">
    <property type="component" value="Unassembled WGS sequence"/>
</dbReference>